<dbReference type="AlphaFoldDB" id="A0A6P1NUP6"/>
<evidence type="ECO:0008006" key="3">
    <source>
        <dbReference type="Google" id="ProtNLM"/>
    </source>
</evidence>
<protein>
    <recommendedName>
        <fullName evidence="3">Transcriptional regulator</fullName>
    </recommendedName>
</protein>
<gene>
    <name evidence="1" type="ORF">GU926_08350</name>
</gene>
<reference evidence="1 2" key="1">
    <citation type="submission" date="2020-01" db="EMBL/GenBank/DDBJ databases">
        <authorList>
            <person name="Kim M."/>
        </authorList>
    </citation>
    <scope>NUCLEOTIDE SEQUENCE [LARGE SCALE GENOMIC DNA]</scope>
    <source>
        <strain evidence="1 2">BT10</strain>
    </source>
</reference>
<evidence type="ECO:0000313" key="1">
    <source>
        <dbReference type="EMBL" id="QHL87447.1"/>
    </source>
</evidence>
<dbReference type="Proteomes" id="UP000464214">
    <property type="component" value="Chromosome"/>
</dbReference>
<dbReference type="KEGG" id="nib:GU926_08350"/>
<evidence type="ECO:0000313" key="2">
    <source>
        <dbReference type="Proteomes" id="UP000464214"/>
    </source>
</evidence>
<keyword evidence="2" id="KW-1185">Reference proteome</keyword>
<proteinExistence type="predicted"/>
<organism evidence="1 2">
    <name type="scientific">Nibribacter ruber</name>
    <dbReference type="NCBI Taxonomy" id="2698458"/>
    <lineage>
        <taxon>Bacteria</taxon>
        <taxon>Pseudomonadati</taxon>
        <taxon>Bacteroidota</taxon>
        <taxon>Cytophagia</taxon>
        <taxon>Cytophagales</taxon>
        <taxon>Hymenobacteraceae</taxon>
        <taxon>Nibribacter</taxon>
    </lineage>
</organism>
<dbReference type="EMBL" id="CP047897">
    <property type="protein sequence ID" value="QHL87447.1"/>
    <property type="molecule type" value="Genomic_DNA"/>
</dbReference>
<dbReference type="RefSeq" id="WP_160690855.1">
    <property type="nucleotide sequence ID" value="NZ_CP047897.1"/>
</dbReference>
<sequence>MENLTEIKQWLRGGDYQVIRELVPGTSKSTIMSVMSGRRNHAKNKGAKIFEAAKKIAESRKQLLEQASVQPR</sequence>
<accession>A0A6P1NUP6</accession>
<name>A0A6P1NUP6_9BACT</name>